<dbReference type="OrthoDB" id="4556872at2"/>
<feature type="compositionally biased region" description="Acidic residues" evidence="1">
    <location>
        <begin position="1"/>
        <end position="15"/>
    </location>
</feature>
<feature type="transmembrane region" description="Helical" evidence="2">
    <location>
        <begin position="47"/>
        <end position="69"/>
    </location>
</feature>
<evidence type="ECO:0000313" key="3">
    <source>
        <dbReference type="EMBL" id="PKV98105.1"/>
    </source>
</evidence>
<keyword evidence="2" id="KW-1133">Transmembrane helix</keyword>
<organism evidence="3 4">
    <name type="scientific">Nocardia fluminea</name>
    <dbReference type="NCBI Taxonomy" id="134984"/>
    <lineage>
        <taxon>Bacteria</taxon>
        <taxon>Bacillati</taxon>
        <taxon>Actinomycetota</taxon>
        <taxon>Actinomycetes</taxon>
        <taxon>Mycobacteriales</taxon>
        <taxon>Nocardiaceae</taxon>
        <taxon>Nocardia</taxon>
    </lineage>
</organism>
<reference evidence="3 4" key="1">
    <citation type="submission" date="2017-12" db="EMBL/GenBank/DDBJ databases">
        <title>Sequencing the genomes of 1000 Actinobacteria strains.</title>
        <authorList>
            <person name="Klenk H.-P."/>
        </authorList>
    </citation>
    <scope>NUCLEOTIDE SEQUENCE [LARGE SCALE GENOMIC DNA]</scope>
    <source>
        <strain evidence="3 4">DSM 44489</strain>
    </source>
</reference>
<feature type="region of interest" description="Disordered" evidence="1">
    <location>
        <begin position="1"/>
        <end position="41"/>
    </location>
</feature>
<feature type="transmembrane region" description="Helical" evidence="2">
    <location>
        <begin position="81"/>
        <end position="105"/>
    </location>
</feature>
<keyword evidence="2" id="KW-0472">Membrane</keyword>
<evidence type="ECO:0000256" key="2">
    <source>
        <dbReference type="SAM" id="Phobius"/>
    </source>
</evidence>
<dbReference type="AlphaFoldDB" id="A0A2N3WW51"/>
<evidence type="ECO:0000256" key="1">
    <source>
        <dbReference type="SAM" id="MobiDB-lite"/>
    </source>
</evidence>
<dbReference type="EMBL" id="PJMW01000001">
    <property type="protein sequence ID" value="PKV98105.1"/>
    <property type="molecule type" value="Genomic_DNA"/>
</dbReference>
<sequence length="237" mass="24419">MARYEEWDDDPEQESDDRRWDGQRWPQVSADGTAGGRRNDQPRVNPYAMVALAAALVLLFPIAIVFGLLSFGHPRGRGIALLALLLGISEVAVAVAIGLAVFGGLDVTVPTLAQSAATTTPTPVSVTSPAAPTVTEAVPVTSVAGGSEKNGVVEKGTECTAEKAGLLGVAADGATLLCLRGPSGHTWSGPFKVSGSYYTAGAKCDPSVDKSGRTSDNHALVCEGKGSAAVWSPWTSE</sequence>
<protein>
    <recommendedName>
        <fullName evidence="5">DUF4190 domain-containing protein</fullName>
    </recommendedName>
</protein>
<evidence type="ECO:0000313" key="4">
    <source>
        <dbReference type="Proteomes" id="UP000233766"/>
    </source>
</evidence>
<keyword evidence="2" id="KW-0812">Transmembrane</keyword>
<dbReference type="RefSeq" id="WP_101462619.1">
    <property type="nucleotide sequence ID" value="NZ_PJMW01000001.1"/>
</dbReference>
<accession>A0A2N3WW51</accession>
<name>A0A2N3WW51_9NOCA</name>
<evidence type="ECO:0008006" key="5">
    <source>
        <dbReference type="Google" id="ProtNLM"/>
    </source>
</evidence>
<gene>
    <name evidence="3" type="ORF">ATK86_0113</name>
</gene>
<comment type="caution">
    <text evidence="3">The sequence shown here is derived from an EMBL/GenBank/DDBJ whole genome shotgun (WGS) entry which is preliminary data.</text>
</comment>
<keyword evidence="4" id="KW-1185">Reference proteome</keyword>
<proteinExistence type="predicted"/>
<dbReference type="Proteomes" id="UP000233766">
    <property type="component" value="Unassembled WGS sequence"/>
</dbReference>